<dbReference type="PANTHER" id="PTHR30157:SF0">
    <property type="entry name" value="NADPH-DEPENDENT FERRIC-CHELATE REDUCTASE"/>
    <property type="match status" value="1"/>
</dbReference>
<dbReference type="EMBL" id="JAFBCL010000001">
    <property type="protein sequence ID" value="MBM7809180.1"/>
    <property type="molecule type" value="Genomic_DNA"/>
</dbReference>
<dbReference type="Pfam" id="PF04954">
    <property type="entry name" value="SIP"/>
    <property type="match status" value="1"/>
</dbReference>
<reference evidence="2 3" key="1">
    <citation type="submission" date="2021-01" db="EMBL/GenBank/DDBJ databases">
        <title>Sequencing the genomes of 1000 actinobacteria strains.</title>
        <authorList>
            <person name="Klenk H.-P."/>
        </authorList>
    </citation>
    <scope>NUCLEOTIDE SEQUENCE [LARGE SCALE GENOMIC DNA]</scope>
    <source>
        <strain evidence="2 3">DSM 44581</strain>
    </source>
</reference>
<dbReference type="PROSITE" id="PS51384">
    <property type="entry name" value="FAD_FR"/>
    <property type="match status" value="1"/>
</dbReference>
<dbReference type="InterPro" id="IPR013113">
    <property type="entry name" value="SIP_FAD-bd"/>
</dbReference>
<dbReference type="InterPro" id="IPR017927">
    <property type="entry name" value="FAD-bd_FR_type"/>
</dbReference>
<comment type="caution">
    <text evidence="2">The sequence shown here is derived from an EMBL/GenBank/DDBJ whole genome shotgun (WGS) entry which is preliminary data.</text>
</comment>
<name>A0ABS2RYU3_9PSEU</name>
<proteinExistence type="predicted"/>
<dbReference type="PANTHER" id="PTHR30157">
    <property type="entry name" value="FERRIC REDUCTASE, NADPH-DEPENDENT"/>
    <property type="match status" value="1"/>
</dbReference>
<dbReference type="InterPro" id="IPR007037">
    <property type="entry name" value="SIP_rossman_dom"/>
</dbReference>
<accession>A0ABS2RYU3</accession>
<dbReference type="Gene3D" id="3.40.50.80">
    <property type="entry name" value="Nucleotide-binding domain of ferredoxin-NADP reductase (FNR) module"/>
    <property type="match status" value="1"/>
</dbReference>
<evidence type="ECO:0000313" key="2">
    <source>
        <dbReference type="EMBL" id="MBM7809180.1"/>
    </source>
</evidence>
<dbReference type="InterPro" id="IPR039261">
    <property type="entry name" value="FNR_nucleotide-bd"/>
</dbReference>
<dbReference type="SUPFAM" id="SSF63380">
    <property type="entry name" value="Riboflavin synthase domain-like"/>
    <property type="match status" value="1"/>
</dbReference>
<organism evidence="2 3">
    <name type="scientific">Saccharothrix algeriensis</name>
    <dbReference type="NCBI Taxonomy" id="173560"/>
    <lineage>
        <taxon>Bacteria</taxon>
        <taxon>Bacillati</taxon>
        <taxon>Actinomycetota</taxon>
        <taxon>Actinomycetes</taxon>
        <taxon>Pseudonocardiales</taxon>
        <taxon>Pseudonocardiaceae</taxon>
        <taxon>Saccharothrix</taxon>
    </lineage>
</organism>
<dbReference type="Proteomes" id="UP001195724">
    <property type="component" value="Unassembled WGS sequence"/>
</dbReference>
<dbReference type="InterPro" id="IPR039374">
    <property type="entry name" value="SIP_fam"/>
</dbReference>
<keyword evidence="3" id="KW-1185">Reference proteome</keyword>
<dbReference type="Gene3D" id="2.40.30.10">
    <property type="entry name" value="Translation factors"/>
    <property type="match status" value="1"/>
</dbReference>
<protein>
    <submittedName>
        <fullName evidence="2">NADPH-dependent ferric siderophore reductase</fullName>
    </submittedName>
</protein>
<feature type="domain" description="FAD-binding FR-type" evidence="1">
    <location>
        <begin position="1"/>
        <end position="131"/>
    </location>
</feature>
<gene>
    <name evidence="2" type="ORF">JOE68_000045</name>
</gene>
<dbReference type="CDD" id="cd06193">
    <property type="entry name" value="siderophore_interacting"/>
    <property type="match status" value="1"/>
</dbReference>
<dbReference type="InterPro" id="IPR017938">
    <property type="entry name" value="Riboflavin_synthase-like_b-brl"/>
</dbReference>
<dbReference type="RefSeq" id="WP_204840317.1">
    <property type="nucleotide sequence ID" value="NZ_JAFBCL010000001.1"/>
</dbReference>
<evidence type="ECO:0000259" key="1">
    <source>
        <dbReference type="PROSITE" id="PS51384"/>
    </source>
</evidence>
<evidence type="ECO:0000313" key="3">
    <source>
        <dbReference type="Proteomes" id="UP001195724"/>
    </source>
</evidence>
<sequence>MPLLHVTAVHPVTPHVVRVRFTGDGLDDFPTWPDQQLKLLIPKPGHPVPDLPVAAGDRYGLGWYQAYQALPEERRPWLRSYTVRAHHPDTHEIDIDFVLHADAGPATRWAASARPGDTLGRYGPSAAYRTTPGRFDWILLAGDETALPAIASHLAALPPGSRALVRAEVAGAEEEQVLPSAAEVDLRWVHRGDAPPGRGTALLDAVRAAEFPEGTPFAWIAGEAGAVRALRRHLIDDRGLTRQQIDFAGYWRLALTQDDAPTEEDLAEARERVAE</sequence>
<dbReference type="Pfam" id="PF08021">
    <property type="entry name" value="FAD_binding_9"/>
    <property type="match status" value="1"/>
</dbReference>